<dbReference type="Proteomes" id="UP000559027">
    <property type="component" value="Unassembled WGS sequence"/>
</dbReference>
<dbReference type="AlphaFoldDB" id="A0A8H5LJ59"/>
<dbReference type="InterPro" id="IPR014352">
    <property type="entry name" value="FERM/acyl-CoA-bd_prot_sf"/>
</dbReference>
<dbReference type="EMBL" id="JAACJO010000004">
    <property type="protein sequence ID" value="KAF5359256.1"/>
    <property type="molecule type" value="Genomic_DNA"/>
</dbReference>
<dbReference type="OrthoDB" id="346910at2759"/>
<accession>A0A8H5LJ59</accession>
<reference evidence="1 2" key="1">
    <citation type="journal article" date="2020" name="ISME J.">
        <title>Uncovering the hidden diversity of litter-decomposition mechanisms in mushroom-forming fungi.</title>
        <authorList>
            <person name="Floudas D."/>
            <person name="Bentzer J."/>
            <person name="Ahren D."/>
            <person name="Johansson T."/>
            <person name="Persson P."/>
            <person name="Tunlid A."/>
        </authorList>
    </citation>
    <scope>NUCLEOTIDE SEQUENCE [LARGE SCALE GENOMIC DNA]</scope>
    <source>
        <strain evidence="1 2">CBS 146.42</strain>
    </source>
</reference>
<sequence length="56" mass="6381">MSQAKFEKAVSIVNSLPKDGPVKPTQDDQLYGAGRFSRYEETDAMLPFFHVFCYYG</sequence>
<protein>
    <submittedName>
        <fullName evidence="1">Uncharacterized protein</fullName>
    </submittedName>
</protein>
<gene>
    <name evidence="1" type="ORF">D9756_003091</name>
</gene>
<dbReference type="Gene3D" id="1.20.80.10">
    <property type="match status" value="1"/>
</dbReference>
<comment type="caution">
    <text evidence="1">The sequence shown here is derived from an EMBL/GenBank/DDBJ whole genome shotgun (WGS) entry which is preliminary data.</text>
</comment>
<proteinExistence type="predicted"/>
<organism evidence="1 2">
    <name type="scientific">Leucocoprinus leucothites</name>
    <dbReference type="NCBI Taxonomy" id="201217"/>
    <lineage>
        <taxon>Eukaryota</taxon>
        <taxon>Fungi</taxon>
        <taxon>Dikarya</taxon>
        <taxon>Basidiomycota</taxon>
        <taxon>Agaricomycotina</taxon>
        <taxon>Agaricomycetes</taxon>
        <taxon>Agaricomycetidae</taxon>
        <taxon>Agaricales</taxon>
        <taxon>Agaricineae</taxon>
        <taxon>Agaricaceae</taxon>
        <taxon>Leucocoprinus</taxon>
    </lineage>
</organism>
<keyword evidence="2" id="KW-1185">Reference proteome</keyword>
<name>A0A8H5LJ59_9AGAR</name>
<evidence type="ECO:0000313" key="1">
    <source>
        <dbReference type="EMBL" id="KAF5359256.1"/>
    </source>
</evidence>
<evidence type="ECO:0000313" key="2">
    <source>
        <dbReference type="Proteomes" id="UP000559027"/>
    </source>
</evidence>